<dbReference type="InterPro" id="IPR027417">
    <property type="entry name" value="P-loop_NTPase"/>
</dbReference>
<dbReference type="InParanoid" id="A0A1X7VI05"/>
<protein>
    <recommendedName>
        <fullName evidence="1">ATP-dependent DNA helicase</fullName>
        <ecNumber evidence="1">5.6.2.3</ecNumber>
    </recommendedName>
</protein>
<dbReference type="GO" id="GO:0005524">
    <property type="term" value="F:ATP binding"/>
    <property type="evidence" value="ECO:0007669"/>
    <property type="project" value="UniProtKB-KW"/>
</dbReference>
<dbReference type="InterPro" id="IPR010285">
    <property type="entry name" value="DNA_helicase_pif1-like_DEAD"/>
</dbReference>
<dbReference type="GO" id="GO:0006281">
    <property type="term" value="P:DNA repair"/>
    <property type="evidence" value="ECO:0007669"/>
    <property type="project" value="UniProtKB-KW"/>
</dbReference>
<dbReference type="EC" id="5.6.2.3" evidence="1"/>
<keyword evidence="1" id="KW-0547">Nucleotide-binding</keyword>
<comment type="catalytic activity">
    <reaction evidence="1">
        <text>ATP + H2O = ADP + phosphate + H(+)</text>
        <dbReference type="Rhea" id="RHEA:13065"/>
        <dbReference type="ChEBI" id="CHEBI:15377"/>
        <dbReference type="ChEBI" id="CHEBI:15378"/>
        <dbReference type="ChEBI" id="CHEBI:30616"/>
        <dbReference type="ChEBI" id="CHEBI:43474"/>
        <dbReference type="ChEBI" id="CHEBI:456216"/>
        <dbReference type="EC" id="5.6.2.3"/>
    </reaction>
</comment>
<keyword evidence="1" id="KW-0233">DNA recombination</keyword>
<evidence type="ECO:0000313" key="3">
    <source>
        <dbReference type="EnsemblMetazoa" id="Aqu2.1.39543_001"/>
    </source>
</evidence>
<keyword evidence="1" id="KW-0067">ATP-binding</keyword>
<comment type="cofactor">
    <cofactor evidence="1">
        <name>Mg(2+)</name>
        <dbReference type="ChEBI" id="CHEBI:18420"/>
    </cofactor>
</comment>
<dbReference type="GO" id="GO:0006310">
    <property type="term" value="P:DNA recombination"/>
    <property type="evidence" value="ECO:0007669"/>
    <property type="project" value="UniProtKB-KW"/>
</dbReference>
<dbReference type="EnsemblMetazoa" id="Aqu2.1.39543_001">
    <property type="protein sequence ID" value="Aqu2.1.39543_001"/>
    <property type="gene ID" value="Aqu2.1.39543"/>
</dbReference>
<keyword evidence="1" id="KW-0234">DNA repair</keyword>
<name>A0A1X7VI05_AMPQE</name>
<dbReference type="Gene3D" id="3.40.50.300">
    <property type="entry name" value="P-loop containing nucleotide triphosphate hydrolases"/>
    <property type="match status" value="1"/>
</dbReference>
<dbReference type="Pfam" id="PF05970">
    <property type="entry name" value="PIF1"/>
    <property type="match status" value="1"/>
</dbReference>
<keyword evidence="1" id="KW-0378">Hydrolase</keyword>
<evidence type="ECO:0000259" key="2">
    <source>
        <dbReference type="Pfam" id="PF05970"/>
    </source>
</evidence>
<sequence length="64" mass="7548">MTLKIVVVYMVSMVSNLNLACLHMHLEHILKSNEWFGWKNILFVGDFLQLPPVYRKLLFNKISN</sequence>
<accession>A0A1X7VI05</accession>
<dbReference type="GO" id="GO:0043139">
    <property type="term" value="F:5'-3' DNA helicase activity"/>
    <property type="evidence" value="ECO:0007669"/>
    <property type="project" value="UniProtKB-EC"/>
</dbReference>
<keyword evidence="1" id="KW-0347">Helicase</keyword>
<comment type="similarity">
    <text evidence="1">Belongs to the helicase family.</text>
</comment>
<reference evidence="3" key="1">
    <citation type="submission" date="2017-05" db="UniProtKB">
        <authorList>
            <consortium name="EnsemblMetazoa"/>
        </authorList>
    </citation>
    <scope>IDENTIFICATION</scope>
</reference>
<dbReference type="AlphaFoldDB" id="A0A1X7VI05"/>
<organism evidence="3">
    <name type="scientific">Amphimedon queenslandica</name>
    <name type="common">Sponge</name>
    <dbReference type="NCBI Taxonomy" id="400682"/>
    <lineage>
        <taxon>Eukaryota</taxon>
        <taxon>Metazoa</taxon>
        <taxon>Porifera</taxon>
        <taxon>Demospongiae</taxon>
        <taxon>Heteroscleromorpha</taxon>
        <taxon>Haplosclerida</taxon>
        <taxon>Niphatidae</taxon>
        <taxon>Amphimedon</taxon>
    </lineage>
</organism>
<keyword evidence="1" id="KW-0227">DNA damage</keyword>
<proteinExistence type="inferred from homology"/>
<evidence type="ECO:0000256" key="1">
    <source>
        <dbReference type="RuleBase" id="RU363044"/>
    </source>
</evidence>
<dbReference type="GO" id="GO:0000723">
    <property type="term" value="P:telomere maintenance"/>
    <property type="evidence" value="ECO:0007669"/>
    <property type="project" value="InterPro"/>
</dbReference>
<dbReference type="GO" id="GO:0016787">
    <property type="term" value="F:hydrolase activity"/>
    <property type="evidence" value="ECO:0007669"/>
    <property type="project" value="UniProtKB-KW"/>
</dbReference>
<feature type="domain" description="DNA helicase Pif1-like DEAD-box helicase" evidence="2">
    <location>
        <begin position="4"/>
        <end position="56"/>
    </location>
</feature>